<dbReference type="Pfam" id="PF00534">
    <property type="entry name" value="Glycos_transf_1"/>
    <property type="match status" value="1"/>
</dbReference>
<dbReference type="PANTHER" id="PTHR12526">
    <property type="entry name" value="GLYCOSYLTRANSFERASE"/>
    <property type="match status" value="1"/>
</dbReference>
<dbReference type="AlphaFoldDB" id="A0A345BZZ0"/>
<dbReference type="InterPro" id="IPR028098">
    <property type="entry name" value="Glyco_trans_4-like_N"/>
</dbReference>
<proteinExistence type="predicted"/>
<evidence type="ECO:0000256" key="1">
    <source>
        <dbReference type="ARBA" id="ARBA00022676"/>
    </source>
</evidence>
<dbReference type="OrthoDB" id="9813214at2"/>
<evidence type="ECO:0000259" key="4">
    <source>
        <dbReference type="Pfam" id="PF13439"/>
    </source>
</evidence>
<evidence type="ECO:0000256" key="2">
    <source>
        <dbReference type="ARBA" id="ARBA00022679"/>
    </source>
</evidence>
<evidence type="ECO:0000313" key="5">
    <source>
        <dbReference type="EMBL" id="AXF56521.1"/>
    </source>
</evidence>
<evidence type="ECO:0000259" key="3">
    <source>
        <dbReference type="Pfam" id="PF00534"/>
    </source>
</evidence>
<keyword evidence="1" id="KW-0328">Glycosyltransferase</keyword>
<name>A0A345BZZ0_9BACI</name>
<dbReference type="EMBL" id="CP031092">
    <property type="protein sequence ID" value="AXF56521.1"/>
    <property type="molecule type" value="Genomic_DNA"/>
</dbReference>
<keyword evidence="2 5" id="KW-0808">Transferase</keyword>
<dbReference type="Pfam" id="PF13439">
    <property type="entry name" value="Glyco_transf_4"/>
    <property type="match status" value="1"/>
</dbReference>
<dbReference type="InterPro" id="IPR001296">
    <property type="entry name" value="Glyco_trans_1"/>
</dbReference>
<keyword evidence="6" id="KW-1185">Reference proteome</keyword>
<feature type="domain" description="Glycosyl transferase family 1" evidence="3">
    <location>
        <begin position="288"/>
        <end position="349"/>
    </location>
</feature>
<reference evidence="5 6" key="1">
    <citation type="journal article" date="2018" name="J. Microbiol.">
        <title>Salicibibacter kimchii gen. nov., sp. nov., a moderately halophilic and alkalitolerant bacterium in the family Bacillaceae, isolated from kimchi.</title>
        <authorList>
            <person name="Jang J.Y."/>
            <person name="Oh Y.J."/>
            <person name="Lim S.K."/>
            <person name="Park H.K."/>
            <person name="Lee C."/>
            <person name="Kim J.Y."/>
            <person name="Lee M.A."/>
            <person name="Choi H.J."/>
        </authorList>
    </citation>
    <scope>NUCLEOTIDE SEQUENCE [LARGE SCALE GENOMIC DNA]</scope>
    <source>
        <strain evidence="5 6">NKC1-1</strain>
    </source>
</reference>
<dbReference type="GO" id="GO:0016757">
    <property type="term" value="F:glycosyltransferase activity"/>
    <property type="evidence" value="ECO:0007669"/>
    <property type="project" value="UniProtKB-KW"/>
</dbReference>
<gene>
    <name evidence="5" type="ORF">DT065_11130</name>
</gene>
<accession>A0A345BZZ0</accession>
<dbReference type="Proteomes" id="UP000252100">
    <property type="component" value="Chromosome"/>
</dbReference>
<feature type="domain" description="Glycosyltransferase subfamily 4-like N-terminal" evidence="4">
    <location>
        <begin position="26"/>
        <end position="139"/>
    </location>
</feature>
<protein>
    <submittedName>
        <fullName evidence="5">Glycosyltransferase</fullName>
    </submittedName>
</protein>
<dbReference type="RefSeq" id="WP_114373378.1">
    <property type="nucleotide sequence ID" value="NZ_CP031092.1"/>
</dbReference>
<dbReference type="KEGG" id="rue:DT065_11130"/>
<evidence type="ECO:0000313" key="6">
    <source>
        <dbReference type="Proteomes" id="UP000252100"/>
    </source>
</evidence>
<organism evidence="5 6">
    <name type="scientific">Salicibibacter kimchii</name>
    <dbReference type="NCBI Taxonomy" id="2099786"/>
    <lineage>
        <taxon>Bacteria</taxon>
        <taxon>Bacillati</taxon>
        <taxon>Bacillota</taxon>
        <taxon>Bacilli</taxon>
        <taxon>Bacillales</taxon>
        <taxon>Bacillaceae</taxon>
        <taxon>Salicibibacter</taxon>
    </lineage>
</organism>
<sequence length="392" mass="45912">MSKKVVHMTSVHHPFDTRIYHKECLSLKRAGYDVTLIAPETDAESAIDIIPIKKYKNKCLRMAFSTYQVYKQAKKLQADYYHFHDPELLPVAWLLNKKANVVIYDIHEDYATSIMQKEYLPRPLRKLVTKTYKWMENVLAKDMALCLAEKYYQELYPRGQVILNYPLLNETLMAQTVNEDSEDTGLPENKLLYTGNVDVDRGAYTQARLPLIDDDVTVYFFGKCAREVAENMYETAGDEKDRLMIEGIDRYVPREAIDRQYTNRRWLAGIALFPPTEHYKRKELTKFFEYMSAGIPILCSDFPVWKAFIDRYQCGIAVDPQEREAIQDALEYLRLYPEEAAKMGRNGQKAVREELNWHKEEEKLLQWYEEIGEQARLDDGRKAREAGDEHAK</sequence>
<dbReference type="PANTHER" id="PTHR12526:SF629">
    <property type="entry name" value="TEICHURONIC ACID BIOSYNTHESIS GLYCOSYLTRANSFERASE TUAH-RELATED"/>
    <property type="match status" value="1"/>
</dbReference>
<dbReference type="Gene3D" id="3.40.50.2000">
    <property type="entry name" value="Glycogen Phosphorylase B"/>
    <property type="match status" value="2"/>
</dbReference>
<dbReference type="SUPFAM" id="SSF53756">
    <property type="entry name" value="UDP-Glycosyltransferase/glycogen phosphorylase"/>
    <property type="match status" value="1"/>
</dbReference>